<evidence type="ECO:0000313" key="3">
    <source>
        <dbReference type="Proteomes" id="UP000198914"/>
    </source>
</evidence>
<dbReference type="SUPFAM" id="SSF88723">
    <property type="entry name" value="PIN domain-like"/>
    <property type="match status" value="1"/>
</dbReference>
<dbReference type="Proteomes" id="UP000198914">
    <property type="component" value="Unassembled WGS sequence"/>
</dbReference>
<protein>
    <submittedName>
        <fullName evidence="2">PIN domain-containing protein</fullName>
    </submittedName>
</protein>
<evidence type="ECO:0000313" key="2">
    <source>
        <dbReference type="EMBL" id="SDZ22808.1"/>
    </source>
</evidence>
<sequence length="181" mass="19937">MKAFLDACVLYPTVLREILIGCARAELYRPLWSPRVLEEWARATRKIPDGELFARGEIAALRAAFPASEVRPGEGTMARMYLPDTNDVHVLAAASDAAADRLVTLNIKDFPRRDVLAEGIELQNPDAFLMDLWLGDDATVAEVVEGVRATAERISGTAQPLRPLMKRARLPRLGKALSQDA</sequence>
<evidence type="ECO:0000259" key="1">
    <source>
        <dbReference type="Pfam" id="PF13470"/>
    </source>
</evidence>
<dbReference type="InterPro" id="IPR002716">
    <property type="entry name" value="PIN_dom"/>
</dbReference>
<dbReference type="RefSeq" id="WP_092645658.1">
    <property type="nucleotide sequence ID" value="NZ_FNPX01000008.1"/>
</dbReference>
<dbReference type="AlphaFoldDB" id="A0A1H3RC37"/>
<dbReference type="NCBIfam" id="NF046100">
    <property type="entry name" value="RSP_2648_fam_PIN"/>
    <property type="match status" value="1"/>
</dbReference>
<dbReference type="STRING" id="1244108.SAMN05444004_10839"/>
<dbReference type="Pfam" id="PF13470">
    <property type="entry name" value="PIN_3"/>
    <property type="match status" value="1"/>
</dbReference>
<name>A0A1H3RC37_9RHOB</name>
<dbReference type="InterPro" id="IPR029060">
    <property type="entry name" value="PIN-like_dom_sf"/>
</dbReference>
<dbReference type="EMBL" id="FNPX01000008">
    <property type="protein sequence ID" value="SDZ22808.1"/>
    <property type="molecule type" value="Genomic_DNA"/>
</dbReference>
<organism evidence="2 3">
    <name type="scientific">Jannaschia faecimaris</name>
    <dbReference type="NCBI Taxonomy" id="1244108"/>
    <lineage>
        <taxon>Bacteria</taxon>
        <taxon>Pseudomonadati</taxon>
        <taxon>Pseudomonadota</taxon>
        <taxon>Alphaproteobacteria</taxon>
        <taxon>Rhodobacterales</taxon>
        <taxon>Roseobacteraceae</taxon>
        <taxon>Jannaschia</taxon>
    </lineage>
</organism>
<reference evidence="3" key="1">
    <citation type="submission" date="2016-10" db="EMBL/GenBank/DDBJ databases">
        <authorList>
            <person name="Varghese N."/>
            <person name="Submissions S."/>
        </authorList>
    </citation>
    <scope>NUCLEOTIDE SEQUENCE [LARGE SCALE GENOMIC DNA]</scope>
    <source>
        <strain evidence="3">DSM 100420</strain>
    </source>
</reference>
<feature type="domain" description="PIN" evidence="1">
    <location>
        <begin position="3"/>
        <end position="108"/>
    </location>
</feature>
<proteinExistence type="predicted"/>
<keyword evidence="3" id="KW-1185">Reference proteome</keyword>
<gene>
    <name evidence="2" type="ORF">SAMN05444004_10839</name>
</gene>
<accession>A0A1H3RC37</accession>
<dbReference type="OrthoDB" id="211933at2"/>